<sequence length="363" mass="39728">MEKNLEFILEVWEEIKTFFFELANFILKSLHISFLKLEERKGVVVTALYRKRGKLSRTLSHSGMAAITTLGVMLAPLIAQEFPGKAVNPWEISAAPSVLSASTDDPGIDTQISSKVRDSIIDYEVQSGDTVTLIADKFGISADTIRWENDLTRDTIKVGKTLKILPMTGVAHTVVKGDTVYSIAKKYDADVQAIVDFPFNTFTNDETFELAIGQTIIVPEGVMPVVSATPRQRQMTPNAGTVTASGQFVWPTQGTITQRFSWYHPGLDIANRSLPPVVAADSGRVIYAGWDASGYGYMVLVDHGNGYKTRYAHLSQIMVISGQTIGRGAAVGKVGNTGRSTGPHLHFEIYLNGVRVNPLGYLK</sequence>
<dbReference type="InterPro" id="IPR016047">
    <property type="entry name" value="M23ase_b-sheet_dom"/>
</dbReference>
<dbReference type="Pfam" id="PF01476">
    <property type="entry name" value="LysM"/>
    <property type="match status" value="2"/>
</dbReference>
<dbReference type="InterPro" id="IPR050570">
    <property type="entry name" value="Cell_wall_metabolism_enzyme"/>
</dbReference>
<evidence type="ECO:0000313" key="2">
    <source>
        <dbReference type="EMBL" id="KKR90821.1"/>
    </source>
</evidence>
<dbReference type="PATRIC" id="fig|1618593.3.peg.175"/>
<dbReference type="AlphaFoldDB" id="A0A0G0UTI8"/>
<reference evidence="2 3" key="1">
    <citation type="journal article" date="2015" name="Nature">
        <title>rRNA introns, odd ribosomes, and small enigmatic genomes across a large radiation of phyla.</title>
        <authorList>
            <person name="Brown C.T."/>
            <person name="Hug L.A."/>
            <person name="Thomas B.C."/>
            <person name="Sharon I."/>
            <person name="Castelle C.J."/>
            <person name="Singh A."/>
            <person name="Wilkins M.J."/>
            <person name="Williams K.H."/>
            <person name="Banfield J.F."/>
        </authorList>
    </citation>
    <scope>NUCLEOTIDE SEQUENCE [LARGE SCALE GENOMIC DNA]</scope>
</reference>
<gene>
    <name evidence="2" type="ORF">UU39_C0008G0003</name>
</gene>
<dbReference type="Gene3D" id="2.70.70.10">
    <property type="entry name" value="Glucose Permease (Domain IIA)"/>
    <property type="match status" value="1"/>
</dbReference>
<dbReference type="InterPro" id="IPR011055">
    <property type="entry name" value="Dup_hybrid_motif"/>
</dbReference>
<dbReference type="SUPFAM" id="SSF54106">
    <property type="entry name" value="LysM domain"/>
    <property type="match status" value="2"/>
</dbReference>
<evidence type="ECO:0000259" key="1">
    <source>
        <dbReference type="PROSITE" id="PS51782"/>
    </source>
</evidence>
<organism evidence="2 3">
    <name type="scientific">Candidatus Woesebacteria bacterium GW2011_GWD1_41_12</name>
    <dbReference type="NCBI Taxonomy" id="1618593"/>
    <lineage>
        <taxon>Bacteria</taxon>
        <taxon>Candidatus Woeseibacteriota</taxon>
    </lineage>
</organism>
<dbReference type="CDD" id="cd00118">
    <property type="entry name" value="LysM"/>
    <property type="match status" value="2"/>
</dbReference>
<comment type="caution">
    <text evidence="2">The sequence shown here is derived from an EMBL/GenBank/DDBJ whole genome shotgun (WGS) entry which is preliminary data.</text>
</comment>
<dbReference type="PANTHER" id="PTHR21666:SF270">
    <property type="entry name" value="MUREIN HYDROLASE ACTIVATOR ENVC"/>
    <property type="match status" value="1"/>
</dbReference>
<dbReference type="InterPro" id="IPR036779">
    <property type="entry name" value="LysM_dom_sf"/>
</dbReference>
<dbReference type="Proteomes" id="UP000034275">
    <property type="component" value="Unassembled WGS sequence"/>
</dbReference>
<dbReference type="Gene3D" id="3.10.350.10">
    <property type="entry name" value="LysM domain"/>
    <property type="match status" value="2"/>
</dbReference>
<dbReference type="Pfam" id="PF01551">
    <property type="entry name" value="Peptidase_M23"/>
    <property type="match status" value="1"/>
</dbReference>
<protein>
    <submittedName>
        <fullName evidence="2">Peptidase M23 family protein</fullName>
    </submittedName>
</protein>
<dbReference type="InterPro" id="IPR018392">
    <property type="entry name" value="LysM"/>
</dbReference>
<dbReference type="EMBL" id="LCAL01000008">
    <property type="protein sequence ID" value="KKR90821.1"/>
    <property type="molecule type" value="Genomic_DNA"/>
</dbReference>
<dbReference type="SMART" id="SM00257">
    <property type="entry name" value="LysM"/>
    <property type="match status" value="2"/>
</dbReference>
<dbReference type="PROSITE" id="PS51782">
    <property type="entry name" value="LYSM"/>
    <property type="match status" value="2"/>
</dbReference>
<feature type="domain" description="LysM" evidence="1">
    <location>
        <begin position="121"/>
        <end position="164"/>
    </location>
</feature>
<evidence type="ECO:0000313" key="3">
    <source>
        <dbReference type="Proteomes" id="UP000034275"/>
    </source>
</evidence>
<proteinExistence type="predicted"/>
<dbReference type="GO" id="GO:0004222">
    <property type="term" value="F:metalloendopeptidase activity"/>
    <property type="evidence" value="ECO:0007669"/>
    <property type="project" value="TreeGrafter"/>
</dbReference>
<dbReference type="CDD" id="cd12797">
    <property type="entry name" value="M23_peptidase"/>
    <property type="match status" value="1"/>
</dbReference>
<dbReference type="PANTHER" id="PTHR21666">
    <property type="entry name" value="PEPTIDASE-RELATED"/>
    <property type="match status" value="1"/>
</dbReference>
<accession>A0A0G0UTI8</accession>
<dbReference type="SUPFAM" id="SSF51261">
    <property type="entry name" value="Duplicated hybrid motif"/>
    <property type="match status" value="1"/>
</dbReference>
<name>A0A0G0UTI8_9BACT</name>
<feature type="domain" description="LysM" evidence="1">
    <location>
        <begin position="170"/>
        <end position="218"/>
    </location>
</feature>